<evidence type="ECO:0000313" key="4">
    <source>
        <dbReference type="Proteomes" id="UP000726737"/>
    </source>
</evidence>
<dbReference type="AlphaFoldDB" id="A0A9P6PNC8"/>
<feature type="compositionally biased region" description="Basic and acidic residues" evidence="1">
    <location>
        <begin position="271"/>
        <end position="313"/>
    </location>
</feature>
<dbReference type="Proteomes" id="UP000726737">
    <property type="component" value="Unassembled WGS sequence"/>
</dbReference>
<protein>
    <submittedName>
        <fullName evidence="3">Uncharacterized protein</fullName>
    </submittedName>
</protein>
<evidence type="ECO:0000313" key="3">
    <source>
        <dbReference type="EMBL" id="KAG0249410.1"/>
    </source>
</evidence>
<dbReference type="OrthoDB" id="10602481at2759"/>
<sequence>MHRPVIFLALATVALGATANVNVDAHGKNLQETPTTIPATSSEDFMNFSVLAARDLKKRQDVVTNEHKPITDEFHRRLDINAEALESKVLDADSQSGQDVDANTRKGIKLLGVDLHRGLDVDTNALGEIKPLNADRSRGLDVDVNVLRGIKPLDADHSRGLDVDVNVLGEINLDNNPLGTHKLSDPDFDSILDDVEDLKRSRNNKGLNTNILKDTVLDVDADLHRRDTAANANVGTQVDPVPAKTTELATPHVRPAVAEKIATSDDDDGKDDVREEGKNLNENSNEKDSHGKDKDSNGKKSTEDNEKSDEKHVNASNKASAAAALSLSIASVFAGSLFMWA</sequence>
<feature type="signal peptide" evidence="2">
    <location>
        <begin position="1"/>
        <end position="16"/>
    </location>
</feature>
<evidence type="ECO:0000256" key="1">
    <source>
        <dbReference type="SAM" id="MobiDB-lite"/>
    </source>
</evidence>
<gene>
    <name evidence="3" type="ORF">BG011_009333</name>
</gene>
<reference evidence="3" key="1">
    <citation type="journal article" date="2020" name="Fungal Divers.">
        <title>Resolving the Mortierellaceae phylogeny through synthesis of multi-gene phylogenetics and phylogenomics.</title>
        <authorList>
            <person name="Vandepol N."/>
            <person name="Liber J."/>
            <person name="Desiro A."/>
            <person name="Na H."/>
            <person name="Kennedy M."/>
            <person name="Barry K."/>
            <person name="Grigoriev I.V."/>
            <person name="Miller A.N."/>
            <person name="O'Donnell K."/>
            <person name="Stajich J.E."/>
            <person name="Bonito G."/>
        </authorList>
    </citation>
    <scope>NUCLEOTIDE SEQUENCE</scope>
    <source>
        <strain evidence="3">KOD948</strain>
    </source>
</reference>
<feature type="chain" id="PRO_5040273312" evidence="2">
    <location>
        <begin position="17"/>
        <end position="341"/>
    </location>
</feature>
<feature type="region of interest" description="Disordered" evidence="1">
    <location>
        <begin position="228"/>
        <end position="321"/>
    </location>
</feature>
<dbReference type="EMBL" id="JAAAJA010000826">
    <property type="protein sequence ID" value="KAG0249410.1"/>
    <property type="molecule type" value="Genomic_DNA"/>
</dbReference>
<accession>A0A9P6PNC8</accession>
<keyword evidence="4" id="KW-1185">Reference proteome</keyword>
<name>A0A9P6PNC8_9FUNG</name>
<evidence type="ECO:0000256" key="2">
    <source>
        <dbReference type="SAM" id="SignalP"/>
    </source>
</evidence>
<organism evidence="3 4">
    <name type="scientific">Mortierella polycephala</name>
    <dbReference type="NCBI Taxonomy" id="41804"/>
    <lineage>
        <taxon>Eukaryota</taxon>
        <taxon>Fungi</taxon>
        <taxon>Fungi incertae sedis</taxon>
        <taxon>Mucoromycota</taxon>
        <taxon>Mortierellomycotina</taxon>
        <taxon>Mortierellomycetes</taxon>
        <taxon>Mortierellales</taxon>
        <taxon>Mortierellaceae</taxon>
        <taxon>Mortierella</taxon>
    </lineage>
</organism>
<keyword evidence="2" id="KW-0732">Signal</keyword>
<comment type="caution">
    <text evidence="3">The sequence shown here is derived from an EMBL/GenBank/DDBJ whole genome shotgun (WGS) entry which is preliminary data.</text>
</comment>
<proteinExistence type="predicted"/>